<dbReference type="InterPro" id="IPR005607">
    <property type="entry name" value="BSD_dom"/>
</dbReference>
<reference evidence="4" key="2">
    <citation type="submission" date="2018-11" db="EMBL/GenBank/DDBJ databases">
        <authorList>
            <consortium name="Pathogen Informatics"/>
        </authorList>
    </citation>
    <scope>NUCLEOTIDE SEQUENCE [LARGE SCALE GENOMIC DNA]</scope>
</reference>
<dbReference type="EMBL" id="JPKZ01000883">
    <property type="protein sequence ID" value="KHN85014.1"/>
    <property type="molecule type" value="Genomic_DNA"/>
</dbReference>
<evidence type="ECO:0000313" key="4">
    <source>
        <dbReference type="EMBL" id="VDM49539.1"/>
    </source>
</evidence>
<dbReference type="GO" id="GO:0048172">
    <property type="term" value="P:regulation of short-term neuronal synaptic plasticity"/>
    <property type="evidence" value="ECO:0007669"/>
    <property type="project" value="TreeGrafter"/>
</dbReference>
<dbReference type="SMART" id="SM00751">
    <property type="entry name" value="BSD"/>
    <property type="match status" value="1"/>
</dbReference>
<dbReference type="OMA" id="GVDFAWD"/>
<dbReference type="Pfam" id="PF03909">
    <property type="entry name" value="BSD"/>
    <property type="match status" value="1"/>
</dbReference>
<feature type="compositionally biased region" description="Polar residues" evidence="1">
    <location>
        <begin position="234"/>
        <end position="250"/>
    </location>
</feature>
<evidence type="ECO:0000313" key="5">
    <source>
        <dbReference type="Proteomes" id="UP000031036"/>
    </source>
</evidence>
<dbReference type="GO" id="GO:0005634">
    <property type="term" value="C:nucleus"/>
    <property type="evidence" value="ECO:0007669"/>
    <property type="project" value="TreeGrafter"/>
</dbReference>
<dbReference type="SUPFAM" id="SSF140383">
    <property type="entry name" value="BSD domain-like"/>
    <property type="match status" value="1"/>
</dbReference>
<dbReference type="Proteomes" id="UP000031036">
    <property type="component" value="Unassembled WGS sequence"/>
</dbReference>
<evidence type="ECO:0000313" key="3">
    <source>
        <dbReference type="EMBL" id="KHN85014.1"/>
    </source>
</evidence>
<dbReference type="InterPro" id="IPR035925">
    <property type="entry name" value="BSD_dom_sf"/>
</dbReference>
<protein>
    <submittedName>
        <fullName evidence="3">Synapse-associated protein 1</fullName>
    </submittedName>
</protein>
<reference evidence="3 5" key="1">
    <citation type="submission" date="2014-11" db="EMBL/GenBank/DDBJ databases">
        <title>Genetic blueprint of the zoonotic pathogen Toxocara canis.</title>
        <authorList>
            <person name="Zhu X.-Q."/>
            <person name="Korhonen P.K."/>
            <person name="Cai H."/>
            <person name="Young N.D."/>
            <person name="Nejsum P."/>
            <person name="von Samson-Himmelstjerna G."/>
            <person name="Boag P.R."/>
            <person name="Tan P."/>
            <person name="Li Q."/>
            <person name="Min J."/>
            <person name="Yang Y."/>
            <person name="Wang X."/>
            <person name="Fang X."/>
            <person name="Hall R.S."/>
            <person name="Hofmann A."/>
            <person name="Sternberg P.W."/>
            <person name="Jex A.R."/>
            <person name="Gasser R.B."/>
        </authorList>
    </citation>
    <scope>NUCLEOTIDE SEQUENCE [LARGE SCALE GENOMIC DNA]</scope>
    <source>
        <strain evidence="3">PN_DK_2014</strain>
    </source>
</reference>
<accession>A0A0B2VUD0</accession>
<feature type="region of interest" description="Disordered" evidence="1">
    <location>
        <begin position="25"/>
        <end position="71"/>
    </location>
</feature>
<dbReference type="STRING" id="6265.A0A0B2VUD0"/>
<dbReference type="GO" id="GO:0005794">
    <property type="term" value="C:Golgi apparatus"/>
    <property type="evidence" value="ECO:0007669"/>
    <property type="project" value="TreeGrafter"/>
</dbReference>
<organism evidence="3 5">
    <name type="scientific">Toxocara canis</name>
    <name type="common">Canine roundworm</name>
    <dbReference type="NCBI Taxonomy" id="6265"/>
    <lineage>
        <taxon>Eukaryota</taxon>
        <taxon>Metazoa</taxon>
        <taxon>Ecdysozoa</taxon>
        <taxon>Nematoda</taxon>
        <taxon>Chromadorea</taxon>
        <taxon>Rhabditida</taxon>
        <taxon>Spirurina</taxon>
        <taxon>Ascaridomorpha</taxon>
        <taxon>Ascaridoidea</taxon>
        <taxon>Toxocaridae</taxon>
        <taxon>Toxocara</taxon>
    </lineage>
</organism>
<evidence type="ECO:0000256" key="1">
    <source>
        <dbReference type="SAM" id="MobiDB-lite"/>
    </source>
</evidence>
<dbReference type="GO" id="GO:0045202">
    <property type="term" value="C:synapse"/>
    <property type="evidence" value="ECO:0007669"/>
    <property type="project" value="TreeGrafter"/>
</dbReference>
<proteinExistence type="predicted"/>
<evidence type="ECO:0000259" key="2">
    <source>
        <dbReference type="PROSITE" id="PS50858"/>
    </source>
</evidence>
<feature type="region of interest" description="Disordered" evidence="1">
    <location>
        <begin position="234"/>
        <end position="288"/>
    </location>
</feature>
<sequence>MNVFLDQAKQVSKKLADLVYVPAEDYNEKTLTDSNDKQKPIGEDEPSKKSEVDNDEHQNQDETSNDVDEDQPAHDLTAEAMQKAKTIADSLFSFAKLATAKATETAGSAKTLYTTMAEKTIIGAFDDEQSKFCAELSKHQRPPNSLPWDNLPNQSIFRKQILSLSLDSRNFTRDPPSETNFDFEYAQAAAKAILEEDPNLRKIRYQLVPKHVNEQRFWRNYFYRVSLIRKSTLGETNSPAEQPSSSNEANSVFDEADEKNTVSLSENLVEDAKKKDKHEDDVDSKKGSVEKDLEKVRGCLLINEQKRDEEKWEEELLHDLTDYELVSEQAKKTDDQWEAEIAEILNSV</sequence>
<dbReference type="AlphaFoldDB" id="A0A0B2VUD0"/>
<dbReference type="OrthoDB" id="47923at2759"/>
<name>A0A0B2VUD0_TOXCA</name>
<dbReference type="InterPro" id="IPR051494">
    <property type="entry name" value="BSD_domain-containing"/>
</dbReference>
<feature type="domain" description="BSD" evidence="2">
    <location>
        <begin position="177"/>
        <end position="229"/>
    </location>
</feature>
<dbReference type="GO" id="GO:0038203">
    <property type="term" value="P:TORC2 signaling"/>
    <property type="evidence" value="ECO:0007669"/>
    <property type="project" value="TreeGrafter"/>
</dbReference>
<feature type="compositionally biased region" description="Basic and acidic residues" evidence="1">
    <location>
        <begin position="26"/>
        <end position="60"/>
    </location>
</feature>
<dbReference type="PANTHER" id="PTHR16019">
    <property type="entry name" value="SYNAPSE-ASSOCIATED PROTEIN"/>
    <property type="match status" value="1"/>
</dbReference>
<gene>
    <name evidence="3" type="primary">SYAP1</name>
    <name evidence="3" type="ORF">Tcan_11599</name>
    <name evidence="4" type="ORF">TCNE_LOCUS18218</name>
</gene>
<dbReference type="PROSITE" id="PS50858">
    <property type="entry name" value="BSD"/>
    <property type="match status" value="1"/>
</dbReference>
<feature type="compositionally biased region" description="Basic and acidic residues" evidence="1">
    <location>
        <begin position="270"/>
        <end position="288"/>
    </location>
</feature>
<dbReference type="Gene3D" id="1.10.3970.10">
    <property type="entry name" value="BSD domain"/>
    <property type="match status" value="1"/>
</dbReference>
<keyword evidence="5" id="KW-1185">Reference proteome</keyword>
<dbReference type="EMBL" id="UYWY01025258">
    <property type="protein sequence ID" value="VDM49539.1"/>
    <property type="molecule type" value="Genomic_DNA"/>
</dbReference>
<dbReference type="PANTHER" id="PTHR16019:SF6">
    <property type="entry name" value="SYNAPSE-ASSOCIATED PROTEIN 1"/>
    <property type="match status" value="1"/>
</dbReference>